<keyword evidence="1" id="KW-0175">Coiled coil</keyword>
<gene>
    <name evidence="3" type="ORF">TRFO_13883</name>
</gene>
<feature type="compositionally biased region" description="Low complexity" evidence="2">
    <location>
        <begin position="353"/>
        <end position="438"/>
    </location>
</feature>
<feature type="compositionally biased region" description="Polar residues" evidence="2">
    <location>
        <begin position="479"/>
        <end position="499"/>
    </location>
</feature>
<feature type="compositionally biased region" description="Polar residues" evidence="2">
    <location>
        <begin position="146"/>
        <end position="177"/>
    </location>
</feature>
<sequence length="820" mass="95778">MDPEGNLQDPNDMNDNLYDPANDPMNGYDDNEQYNEMDEMNQMQPPDDDDDEASKLQDFFKNYDPSNQEQPPEENNEDQNNSTQQPPDDSGEDELSKMNAFFQQYDGSQATPESNQIENPDPSQQQYFSTYDPENKAIPKPDQSPDDSSNNENEMANLQNFFNNYDQKLNEDPNQTAPPDDTTEENENNSENIQINESGENGESENVGDAQMLGNDNQTEMVAPPMEENDDNNENFNQEVIMPQNNEDQMMPPEDDANDNDFTNDRVSTPDISQRPVNEHGSRSRQLDTTDIAMSLLPPQNDDTDIDQQMMIQPEEQQMIMPEEQQMFDPEEQQVKMLNEVNEIEISPETHQEQQMIQPEEQQMIQPEEQQMIQPEEQQMIQPEEQQMIQPEEQQMIQPEEQQMIQPEEQQMIQPEEQQMIQPEEQQMIQPEEQQIMPMNDFNDQEQINPSDEETPQNEENNEETKDKENAPSEEGMQVTDTVTSSRILSTRHSSTKISLSKLPPLATSPELDAENRRLLKNFVNRGKLPDISSRVQLIQFIQREKVNSVVAQKFDEAQNYQNILQRYQKAITDQEVKDRNKLRLDNLDKKLNETKASIAKMNKETQEKIKEEKEKQKERRYELKMKQDEELTQFESRWNDQEFLKKFAKPSSRLLTMKGMERSMVLTKMFDQAEDIHHKVKELEKDESRIAQENAYREMDKERRKILYKQAQEMKIFEQHCARQIDIIKHDQEMKISSIAARQTKLESEIDEWKMNPPTALPPIASIIPDLGHQSVMTPRTVQRYSAYKKINKAPVISIKPLGKVKPKKRPRTAFSDTY</sequence>
<feature type="compositionally biased region" description="Polar residues" evidence="2">
    <location>
        <begin position="101"/>
        <end position="129"/>
    </location>
</feature>
<evidence type="ECO:0000313" key="3">
    <source>
        <dbReference type="EMBL" id="OHT15718.1"/>
    </source>
</evidence>
<feature type="region of interest" description="Disordered" evidence="2">
    <location>
        <begin position="1"/>
        <end position="289"/>
    </location>
</feature>
<dbReference type="EMBL" id="MLAK01000197">
    <property type="protein sequence ID" value="OHT15718.1"/>
    <property type="molecule type" value="Genomic_DNA"/>
</dbReference>
<organism evidence="3 4">
    <name type="scientific">Tritrichomonas foetus</name>
    <dbReference type="NCBI Taxonomy" id="1144522"/>
    <lineage>
        <taxon>Eukaryota</taxon>
        <taxon>Metamonada</taxon>
        <taxon>Parabasalia</taxon>
        <taxon>Tritrichomonadida</taxon>
        <taxon>Tritrichomonadidae</taxon>
        <taxon>Tritrichomonas</taxon>
    </lineage>
</organism>
<keyword evidence="4" id="KW-1185">Reference proteome</keyword>
<comment type="caution">
    <text evidence="3">The sequence shown here is derived from an EMBL/GenBank/DDBJ whole genome shotgun (WGS) entry which is preliminary data.</text>
</comment>
<feature type="compositionally biased region" description="Acidic residues" evidence="2">
    <location>
        <begin position="451"/>
        <end position="462"/>
    </location>
</feature>
<feature type="region of interest" description="Disordered" evidence="2">
    <location>
        <begin position="347"/>
        <end position="508"/>
    </location>
</feature>
<feature type="coiled-coil region" evidence="1">
    <location>
        <begin position="551"/>
        <end position="627"/>
    </location>
</feature>
<feature type="compositionally biased region" description="Low complexity" evidence="2">
    <location>
        <begin position="189"/>
        <end position="205"/>
    </location>
</feature>
<proteinExistence type="predicted"/>
<feature type="compositionally biased region" description="Basic and acidic residues" evidence="2">
    <location>
        <begin position="277"/>
        <end position="288"/>
    </location>
</feature>
<dbReference type="Proteomes" id="UP000179807">
    <property type="component" value="Unassembled WGS sequence"/>
</dbReference>
<accession>A0A1J4L182</accession>
<feature type="compositionally biased region" description="Acidic residues" evidence="2">
    <location>
        <begin position="29"/>
        <end position="39"/>
    </location>
</feature>
<dbReference type="OrthoDB" id="10659227at2759"/>
<reference evidence="3" key="1">
    <citation type="submission" date="2016-10" db="EMBL/GenBank/DDBJ databases">
        <authorList>
            <person name="Benchimol M."/>
            <person name="Almeida L.G."/>
            <person name="Vasconcelos A.T."/>
            <person name="Perreira-Neves A."/>
            <person name="Rosa I.A."/>
            <person name="Tasca T."/>
            <person name="Bogo M.R."/>
            <person name="de Souza W."/>
        </authorList>
    </citation>
    <scope>NUCLEOTIDE SEQUENCE [LARGE SCALE GENOMIC DNA]</scope>
    <source>
        <strain evidence="3">K</strain>
    </source>
</reference>
<name>A0A1J4L182_9EUKA</name>
<feature type="compositionally biased region" description="Polar residues" evidence="2">
    <location>
        <begin position="265"/>
        <end position="276"/>
    </location>
</feature>
<dbReference type="VEuPathDB" id="TrichDB:TRFO_13883"/>
<dbReference type="PANTHER" id="PTHR47026:SF2">
    <property type="entry name" value="FLAGELLAR ASSOCIATED PROTEIN"/>
    <property type="match status" value="1"/>
</dbReference>
<evidence type="ECO:0000256" key="2">
    <source>
        <dbReference type="SAM" id="MobiDB-lite"/>
    </source>
</evidence>
<dbReference type="AlphaFoldDB" id="A0A1J4L182"/>
<dbReference type="PANTHER" id="PTHR47026">
    <property type="entry name" value="PIGMENTOSA GTPASE REGULATOR-LIKE PROTEIN, PUTATIVE-RELATED"/>
    <property type="match status" value="1"/>
</dbReference>
<evidence type="ECO:0000256" key="1">
    <source>
        <dbReference type="SAM" id="Coils"/>
    </source>
</evidence>
<dbReference type="RefSeq" id="XP_068368854.1">
    <property type="nucleotide sequence ID" value="XM_068497513.1"/>
</dbReference>
<evidence type="ECO:0000313" key="4">
    <source>
        <dbReference type="Proteomes" id="UP000179807"/>
    </source>
</evidence>
<dbReference type="GeneID" id="94832217"/>
<protein>
    <submittedName>
        <fullName evidence="3">Uncharacterized protein</fullName>
    </submittedName>
</protein>